<protein>
    <submittedName>
        <fullName evidence="2">Alpha/beta hydrolase</fullName>
    </submittedName>
</protein>
<evidence type="ECO:0000313" key="2">
    <source>
        <dbReference type="EMBL" id="OZM74707.1"/>
    </source>
</evidence>
<feature type="domain" description="AB hydrolase-1" evidence="1">
    <location>
        <begin position="26"/>
        <end position="275"/>
    </location>
</feature>
<dbReference type="SUPFAM" id="SSF53474">
    <property type="entry name" value="alpha/beta-Hydrolases"/>
    <property type="match status" value="1"/>
</dbReference>
<dbReference type="PANTHER" id="PTHR43798">
    <property type="entry name" value="MONOACYLGLYCEROL LIPASE"/>
    <property type="match status" value="1"/>
</dbReference>
<dbReference type="InterPro" id="IPR000639">
    <property type="entry name" value="Epox_hydrolase-like"/>
</dbReference>
<evidence type="ECO:0000259" key="1">
    <source>
        <dbReference type="Pfam" id="PF00561"/>
    </source>
</evidence>
<dbReference type="EMBL" id="NKYE01000001">
    <property type="protein sequence ID" value="OZM74707.1"/>
    <property type="molecule type" value="Genomic_DNA"/>
</dbReference>
<comment type="caution">
    <text evidence="2">The sequence shown here is derived from an EMBL/GenBank/DDBJ whole genome shotgun (WGS) entry which is preliminary data.</text>
</comment>
<dbReference type="Pfam" id="PF00561">
    <property type="entry name" value="Abhydrolase_1"/>
    <property type="match status" value="1"/>
</dbReference>
<name>A0A263DB15_9PSEU</name>
<dbReference type="RefSeq" id="WP_094860493.1">
    <property type="nucleotide sequence ID" value="NZ_NKYE01000001.1"/>
</dbReference>
<sequence length="295" mass="32352">MFEGFTLERAEVGEVELRVRHGGSGPPVLLLHGHPRTHTTWHRVAPLLASDFTVVCPDLRGYGKSAKPPTTPDHSPYSKRVMAEDCVRLMARLGHERFAVVGHDRGGYVATRLALDRPELVTGLAVLDDVPIGEALARCDAKFAREWFHWFFFAQPDKPERAIGADPDAWYGVGERNTESALGAENFADFRRAIHDPATVRAMLEDYRAGLGIDREHDDADRAAGRRIACPTMVLWASGDDLGEIYGDVLGVWRSWADDLCGGPIDSGHHIAEDAPGELAARLRTFLSGEPASPA</sequence>
<dbReference type="GO" id="GO:0016020">
    <property type="term" value="C:membrane"/>
    <property type="evidence" value="ECO:0007669"/>
    <property type="project" value="TreeGrafter"/>
</dbReference>
<reference evidence="2 3" key="1">
    <citation type="submission" date="2017-07" db="EMBL/GenBank/DDBJ databases">
        <title>Amycolatopsis antarcticus sp. nov., isolated from the surface of an Antarcticus brown macroalga.</title>
        <authorList>
            <person name="Wang J."/>
            <person name="Leiva S."/>
            <person name="Huang J."/>
            <person name="Huang Y."/>
        </authorList>
    </citation>
    <scope>NUCLEOTIDE SEQUENCE [LARGE SCALE GENOMIC DNA]</scope>
    <source>
        <strain evidence="2 3">AU-G6</strain>
    </source>
</reference>
<keyword evidence="2" id="KW-0378">Hydrolase</keyword>
<dbReference type="Proteomes" id="UP000242444">
    <property type="component" value="Unassembled WGS sequence"/>
</dbReference>
<dbReference type="InterPro" id="IPR050266">
    <property type="entry name" value="AB_hydrolase_sf"/>
</dbReference>
<dbReference type="PRINTS" id="PR00412">
    <property type="entry name" value="EPOXHYDRLASE"/>
</dbReference>
<dbReference type="PRINTS" id="PR00111">
    <property type="entry name" value="ABHYDROLASE"/>
</dbReference>
<dbReference type="OrthoDB" id="9812774at2"/>
<dbReference type="PANTHER" id="PTHR43798:SF33">
    <property type="entry name" value="HYDROLASE, PUTATIVE (AFU_ORTHOLOGUE AFUA_2G14860)-RELATED"/>
    <property type="match status" value="1"/>
</dbReference>
<dbReference type="AlphaFoldDB" id="A0A263DB15"/>
<accession>A0A263DB15</accession>
<evidence type="ECO:0000313" key="3">
    <source>
        <dbReference type="Proteomes" id="UP000242444"/>
    </source>
</evidence>
<dbReference type="Gene3D" id="3.40.50.1820">
    <property type="entry name" value="alpha/beta hydrolase"/>
    <property type="match status" value="1"/>
</dbReference>
<keyword evidence="3" id="KW-1185">Reference proteome</keyword>
<organism evidence="2 3">
    <name type="scientific">Amycolatopsis antarctica</name>
    <dbReference type="NCBI Taxonomy" id="1854586"/>
    <lineage>
        <taxon>Bacteria</taxon>
        <taxon>Bacillati</taxon>
        <taxon>Actinomycetota</taxon>
        <taxon>Actinomycetes</taxon>
        <taxon>Pseudonocardiales</taxon>
        <taxon>Pseudonocardiaceae</taxon>
        <taxon>Amycolatopsis</taxon>
    </lineage>
</organism>
<dbReference type="InParanoid" id="A0A263DB15"/>
<dbReference type="InterPro" id="IPR000073">
    <property type="entry name" value="AB_hydrolase_1"/>
</dbReference>
<gene>
    <name evidence="2" type="ORF">CFN78_00205</name>
</gene>
<proteinExistence type="predicted"/>
<dbReference type="InterPro" id="IPR029058">
    <property type="entry name" value="AB_hydrolase_fold"/>
</dbReference>
<dbReference type="GO" id="GO:0016787">
    <property type="term" value="F:hydrolase activity"/>
    <property type="evidence" value="ECO:0007669"/>
    <property type="project" value="UniProtKB-KW"/>
</dbReference>